<dbReference type="SUPFAM" id="SSF56672">
    <property type="entry name" value="DNA/RNA polymerases"/>
    <property type="match status" value="1"/>
</dbReference>
<organism evidence="1">
    <name type="scientific">mine drainage metagenome</name>
    <dbReference type="NCBI Taxonomy" id="410659"/>
    <lineage>
        <taxon>unclassified sequences</taxon>
        <taxon>metagenomes</taxon>
        <taxon>ecological metagenomes</taxon>
    </lineage>
</organism>
<protein>
    <submittedName>
        <fullName evidence="1">DNA polymerase I</fullName>
    </submittedName>
</protein>
<evidence type="ECO:0000313" key="1">
    <source>
        <dbReference type="EMBL" id="EQD35061.1"/>
    </source>
</evidence>
<reference evidence="1" key="2">
    <citation type="journal article" date="2014" name="ISME J.">
        <title>Microbial stratification in low pH oxic and suboxic macroscopic growths along an acid mine drainage.</title>
        <authorList>
            <person name="Mendez-Garcia C."/>
            <person name="Mesa V."/>
            <person name="Sprenger R.R."/>
            <person name="Richter M."/>
            <person name="Diez M.S."/>
            <person name="Solano J."/>
            <person name="Bargiela R."/>
            <person name="Golyshina O.V."/>
            <person name="Manteca A."/>
            <person name="Ramos J.L."/>
            <person name="Gallego J.R."/>
            <person name="Llorente I."/>
            <person name="Martins Dos Santos V.A."/>
            <person name="Jensen O.N."/>
            <person name="Pelaez A.I."/>
            <person name="Sanchez J."/>
            <person name="Ferrer M."/>
        </authorList>
    </citation>
    <scope>NUCLEOTIDE SEQUENCE</scope>
</reference>
<feature type="non-terminal residue" evidence="1">
    <location>
        <position position="1"/>
    </location>
</feature>
<sequence length="113" mass="12552">GKKFQTAYMSVDLGGREICAFGINAALSYQDQSTGADILGEAMHTLRVEHPEIFRCIANQVHDELVLHVPEDRGIEYQSIVVDVMIRAADKFLGPYGVKTEVSPTLDSVWKKD</sequence>
<dbReference type="AlphaFoldDB" id="T0YHY5"/>
<dbReference type="EMBL" id="AUZZ01009064">
    <property type="protein sequence ID" value="EQD35061.1"/>
    <property type="molecule type" value="Genomic_DNA"/>
</dbReference>
<reference evidence="1" key="1">
    <citation type="submission" date="2013-08" db="EMBL/GenBank/DDBJ databases">
        <authorList>
            <person name="Mendez C."/>
            <person name="Richter M."/>
            <person name="Ferrer M."/>
            <person name="Sanchez J."/>
        </authorList>
    </citation>
    <scope>NUCLEOTIDE SEQUENCE</scope>
</reference>
<dbReference type="InterPro" id="IPR043502">
    <property type="entry name" value="DNA/RNA_pol_sf"/>
</dbReference>
<accession>T0YHY5</accession>
<proteinExistence type="predicted"/>
<gene>
    <name evidence="1" type="ORF">B2A_12560</name>
</gene>
<comment type="caution">
    <text evidence="1">The sequence shown here is derived from an EMBL/GenBank/DDBJ whole genome shotgun (WGS) entry which is preliminary data.</text>
</comment>
<dbReference type="Gene3D" id="3.30.70.370">
    <property type="match status" value="1"/>
</dbReference>
<name>T0YHY5_9ZZZZ</name>